<reference evidence="1" key="1">
    <citation type="submission" date="2020-08" db="EMBL/GenBank/DDBJ databases">
        <title>Genomic Encyclopedia of Type Strains, Phase IV (KMG-V): Genome sequencing to study the core and pangenomes of soil and plant-associated prokaryotes.</title>
        <authorList>
            <person name="Whitman W."/>
        </authorList>
    </citation>
    <scope>NUCLEOTIDE SEQUENCE</scope>
    <source>
        <strain evidence="1">M8UP15</strain>
    </source>
</reference>
<name>A0ACC5P2G8_9BACT</name>
<proteinExistence type="predicted"/>
<organism evidence="1 2">
    <name type="scientific">Tunturiibacter gelidiferens</name>
    <dbReference type="NCBI Taxonomy" id="3069689"/>
    <lineage>
        <taxon>Bacteria</taxon>
        <taxon>Pseudomonadati</taxon>
        <taxon>Acidobacteriota</taxon>
        <taxon>Terriglobia</taxon>
        <taxon>Terriglobales</taxon>
        <taxon>Acidobacteriaceae</taxon>
        <taxon>Tunturiibacter</taxon>
    </lineage>
</organism>
<evidence type="ECO:0000313" key="1">
    <source>
        <dbReference type="EMBL" id="MBB5340854.1"/>
    </source>
</evidence>
<gene>
    <name evidence="1" type="ORF">HDF13_003187</name>
</gene>
<dbReference type="Proteomes" id="UP000569005">
    <property type="component" value="Unassembled WGS sequence"/>
</dbReference>
<sequence length="68" mass="7493">MARFMLSLSDTPAADYIDAVQAAERLNGYAVYFQKYDVFLTPVLPTPSLQAQPSGDADQRPDCEDHGN</sequence>
<accession>A0ACC5P2G8</accession>
<keyword evidence="2" id="KW-1185">Reference proteome</keyword>
<protein>
    <submittedName>
        <fullName evidence="1">Asp-tRNA(Asn)/Glu-tRNA(Gln) amidotransferase A subunit family amidase</fullName>
    </submittedName>
</protein>
<dbReference type="EMBL" id="JACHEA010000001">
    <property type="protein sequence ID" value="MBB5340854.1"/>
    <property type="molecule type" value="Genomic_DNA"/>
</dbReference>
<evidence type="ECO:0000313" key="2">
    <source>
        <dbReference type="Proteomes" id="UP000569005"/>
    </source>
</evidence>
<comment type="caution">
    <text evidence="1">The sequence shown here is derived from an EMBL/GenBank/DDBJ whole genome shotgun (WGS) entry which is preliminary data.</text>
</comment>